<evidence type="ECO:0000256" key="1">
    <source>
        <dbReference type="ARBA" id="ARBA00022723"/>
    </source>
</evidence>
<dbReference type="InterPro" id="IPR029068">
    <property type="entry name" value="Glyas_Bleomycin-R_OHBP_Dase"/>
</dbReference>
<dbReference type="PROSITE" id="PS51819">
    <property type="entry name" value="VOC"/>
    <property type="match status" value="1"/>
</dbReference>
<dbReference type="OrthoDB" id="7187210at2"/>
<dbReference type="EMBL" id="CP042430">
    <property type="protein sequence ID" value="QEC50857.1"/>
    <property type="molecule type" value="Genomic_DNA"/>
</dbReference>
<feature type="domain" description="VOC" evidence="2">
    <location>
        <begin position="10"/>
        <end position="148"/>
    </location>
</feature>
<dbReference type="AlphaFoldDB" id="A0A5B8UD70"/>
<dbReference type="PANTHER" id="PTHR43048:SF5">
    <property type="entry name" value="BLR5325 PROTEIN"/>
    <property type="match status" value="1"/>
</dbReference>
<dbReference type="GO" id="GO:0004493">
    <property type="term" value="F:methylmalonyl-CoA epimerase activity"/>
    <property type="evidence" value="ECO:0007669"/>
    <property type="project" value="TreeGrafter"/>
</dbReference>
<dbReference type="Proteomes" id="UP000321805">
    <property type="component" value="Chromosome"/>
</dbReference>
<dbReference type="Pfam" id="PF13669">
    <property type="entry name" value="Glyoxalase_4"/>
    <property type="match status" value="1"/>
</dbReference>
<proteinExistence type="predicted"/>
<dbReference type="Gene3D" id="3.10.180.10">
    <property type="entry name" value="2,3-Dihydroxybiphenyl 1,2-Dioxygenase, domain 1"/>
    <property type="match status" value="1"/>
</dbReference>
<accession>A0A5B8UD70</accession>
<dbReference type="InterPro" id="IPR037523">
    <property type="entry name" value="VOC_core"/>
</dbReference>
<evidence type="ECO:0000313" key="3">
    <source>
        <dbReference type="EMBL" id="QEC50857.1"/>
    </source>
</evidence>
<name>A0A5B8UD70_9ACTN</name>
<evidence type="ECO:0000259" key="2">
    <source>
        <dbReference type="PROSITE" id="PS51819"/>
    </source>
</evidence>
<keyword evidence="4" id="KW-1185">Reference proteome</keyword>
<dbReference type="SUPFAM" id="SSF54593">
    <property type="entry name" value="Glyoxalase/Bleomycin resistance protein/Dihydroxybiphenyl dioxygenase"/>
    <property type="match status" value="1"/>
</dbReference>
<evidence type="ECO:0000313" key="4">
    <source>
        <dbReference type="Proteomes" id="UP000321805"/>
    </source>
</evidence>
<dbReference type="GO" id="GO:0046491">
    <property type="term" value="P:L-methylmalonyl-CoA metabolic process"/>
    <property type="evidence" value="ECO:0007669"/>
    <property type="project" value="TreeGrafter"/>
</dbReference>
<protein>
    <submittedName>
        <fullName evidence="3">VOC family protein</fullName>
    </submittedName>
</protein>
<reference evidence="3 4" key="1">
    <citation type="journal article" date="2018" name="J. Microbiol.">
        <title>Baekduia soli gen. nov., sp. nov., a novel bacterium isolated from the soil of Baekdu Mountain and proposal of a novel family name, Baekduiaceae fam. nov.</title>
        <authorList>
            <person name="An D.S."/>
            <person name="Siddiqi M.Z."/>
            <person name="Kim K.H."/>
            <person name="Yu H.S."/>
            <person name="Im W.T."/>
        </authorList>
    </citation>
    <scope>NUCLEOTIDE SEQUENCE [LARGE SCALE GENOMIC DNA]</scope>
    <source>
        <strain evidence="3 4">BR7-21</strain>
    </source>
</reference>
<dbReference type="RefSeq" id="WP_146923918.1">
    <property type="nucleotide sequence ID" value="NZ_CP042430.1"/>
</dbReference>
<dbReference type="InterPro" id="IPR051785">
    <property type="entry name" value="MMCE/EMCE_epimerase"/>
</dbReference>
<sequence length="149" mass="16405">MVPDRPGVTRFVHIGHIVEDLDETVRFLTVLGFDCGKPVVAEGDWVGRVIGLEDVRVEAVMASAPDGSGTIEVTRFRTPTVAPHEPAPAANRPGLRHIAYNVDDVHAVVERVRAAGWDTVGEIVDYEHRYLLCYLRGPEGLIVELAERL</sequence>
<organism evidence="3 4">
    <name type="scientific">Baekduia soli</name>
    <dbReference type="NCBI Taxonomy" id="496014"/>
    <lineage>
        <taxon>Bacteria</taxon>
        <taxon>Bacillati</taxon>
        <taxon>Actinomycetota</taxon>
        <taxon>Thermoleophilia</taxon>
        <taxon>Solirubrobacterales</taxon>
        <taxon>Baekduiaceae</taxon>
        <taxon>Baekduia</taxon>
    </lineage>
</organism>
<keyword evidence="1" id="KW-0479">Metal-binding</keyword>
<dbReference type="PANTHER" id="PTHR43048">
    <property type="entry name" value="METHYLMALONYL-COA EPIMERASE"/>
    <property type="match status" value="1"/>
</dbReference>
<dbReference type="KEGG" id="bsol:FSW04_20735"/>
<dbReference type="GO" id="GO:0046872">
    <property type="term" value="F:metal ion binding"/>
    <property type="evidence" value="ECO:0007669"/>
    <property type="project" value="UniProtKB-KW"/>
</dbReference>
<gene>
    <name evidence="3" type="ORF">FSW04_20735</name>
</gene>